<evidence type="ECO:0000313" key="6">
    <source>
        <dbReference type="EMBL" id="GAA3639120.1"/>
    </source>
</evidence>
<name>A0ABP7ASX6_9MICO</name>
<dbReference type="InterPro" id="IPR003593">
    <property type="entry name" value="AAA+_ATPase"/>
</dbReference>
<evidence type="ECO:0000256" key="2">
    <source>
        <dbReference type="ARBA" id="ARBA00022448"/>
    </source>
</evidence>
<dbReference type="GO" id="GO:0005524">
    <property type="term" value="F:ATP binding"/>
    <property type="evidence" value="ECO:0007669"/>
    <property type="project" value="UniProtKB-KW"/>
</dbReference>
<dbReference type="RefSeq" id="WP_344738724.1">
    <property type="nucleotide sequence ID" value="NZ_BAAAYU010000005.1"/>
</dbReference>
<dbReference type="EMBL" id="BAAAYU010000005">
    <property type="protein sequence ID" value="GAA3639120.1"/>
    <property type="molecule type" value="Genomic_DNA"/>
</dbReference>
<gene>
    <name evidence="6" type="ORF">GCM10022200_23190</name>
</gene>
<dbReference type="InterPro" id="IPR050095">
    <property type="entry name" value="ECF_ABC_transporter_ATP-bd"/>
</dbReference>
<comment type="similarity">
    <text evidence="1">Belongs to the ABC transporter superfamily.</text>
</comment>
<accession>A0ABP7ASX6</accession>
<evidence type="ECO:0000256" key="3">
    <source>
        <dbReference type="ARBA" id="ARBA00022741"/>
    </source>
</evidence>
<dbReference type="CDD" id="cd03225">
    <property type="entry name" value="ABC_cobalt_CbiO_domain1"/>
    <property type="match status" value="2"/>
</dbReference>
<feature type="domain" description="ABC transporter" evidence="5">
    <location>
        <begin position="6"/>
        <end position="244"/>
    </location>
</feature>
<keyword evidence="2" id="KW-0813">Transport</keyword>
<sequence length="488" mass="50949">MTGSAAPARAVARGWGWRHAGRRRWAVSDLDLVIEPGEKVLLLGASGSGKSTLLRGLAGILGDAEDGEDAGELTVDGRPAGAARGRVGLVLQDPDAQVVLARVGDDVAFGCENLGVPRDEIWRRVDASLEAVGLDLPRDHSTAALSGGQKQRLALAGALAMQPGLLLLDEPTANLDPAGVVEVRDAVVRATADSTLVVVEHRVDAWVDHVDRVIVLAEGGGVLADGAPEAVFAAHERALTDAGVWVPGIRPEIARSGAAGAGDPLLRVRGLAVGRRRFGAREPTIAASGIDLDVAAGRALGITGPNGAGKSTLALTMAGLLPRVEGDLIASAELAGSARGVDPAAWSSRELLTRIGMVFQAPEHQLLSTTVRAELEVGLRALGLEPAEIDRRVSPLLERLRLSRLAAVNPFTLSGGEKRRLTVAAALATRPRMLVLDEPTYGQDARTWRELADLLARLRDEGSAVVFVTHDLGLVDAVADDRYAVGAP</sequence>
<dbReference type="PANTHER" id="PTHR43553:SF24">
    <property type="entry name" value="ENERGY-COUPLING FACTOR TRANSPORTER ATP-BINDING PROTEIN ECFA1"/>
    <property type="match status" value="1"/>
</dbReference>
<keyword evidence="4 6" id="KW-0067">ATP-binding</keyword>
<dbReference type="PROSITE" id="PS00211">
    <property type="entry name" value="ABC_TRANSPORTER_1"/>
    <property type="match status" value="2"/>
</dbReference>
<dbReference type="Gene3D" id="3.40.50.300">
    <property type="entry name" value="P-loop containing nucleotide triphosphate hydrolases"/>
    <property type="match status" value="2"/>
</dbReference>
<keyword evidence="3" id="KW-0547">Nucleotide-binding</keyword>
<dbReference type="InterPro" id="IPR015856">
    <property type="entry name" value="ABC_transpr_CbiO/EcfA_su"/>
</dbReference>
<dbReference type="Pfam" id="PF00005">
    <property type="entry name" value="ABC_tran"/>
    <property type="match status" value="2"/>
</dbReference>
<dbReference type="InterPro" id="IPR003439">
    <property type="entry name" value="ABC_transporter-like_ATP-bd"/>
</dbReference>
<evidence type="ECO:0000256" key="1">
    <source>
        <dbReference type="ARBA" id="ARBA00005417"/>
    </source>
</evidence>
<comment type="caution">
    <text evidence="6">The sequence shown here is derived from an EMBL/GenBank/DDBJ whole genome shotgun (WGS) entry which is preliminary data.</text>
</comment>
<dbReference type="InterPro" id="IPR017871">
    <property type="entry name" value="ABC_transporter-like_CS"/>
</dbReference>
<feature type="domain" description="ABC transporter" evidence="5">
    <location>
        <begin position="268"/>
        <end position="487"/>
    </location>
</feature>
<evidence type="ECO:0000313" key="7">
    <source>
        <dbReference type="Proteomes" id="UP001501697"/>
    </source>
</evidence>
<keyword evidence="7" id="KW-1185">Reference proteome</keyword>
<dbReference type="Proteomes" id="UP001501697">
    <property type="component" value="Unassembled WGS sequence"/>
</dbReference>
<dbReference type="SMART" id="SM00382">
    <property type="entry name" value="AAA"/>
    <property type="match status" value="2"/>
</dbReference>
<proteinExistence type="inferred from homology"/>
<dbReference type="PANTHER" id="PTHR43553">
    <property type="entry name" value="HEAVY METAL TRANSPORTER"/>
    <property type="match status" value="1"/>
</dbReference>
<organism evidence="6 7">
    <name type="scientific">Microbacterium awajiense</name>
    <dbReference type="NCBI Taxonomy" id="415214"/>
    <lineage>
        <taxon>Bacteria</taxon>
        <taxon>Bacillati</taxon>
        <taxon>Actinomycetota</taxon>
        <taxon>Actinomycetes</taxon>
        <taxon>Micrococcales</taxon>
        <taxon>Microbacteriaceae</taxon>
        <taxon>Microbacterium</taxon>
    </lineage>
</organism>
<dbReference type="PROSITE" id="PS50893">
    <property type="entry name" value="ABC_TRANSPORTER_2"/>
    <property type="match status" value="2"/>
</dbReference>
<protein>
    <submittedName>
        <fullName evidence="6">ATP-binding cassette domain-containing protein</fullName>
    </submittedName>
</protein>
<dbReference type="InterPro" id="IPR027417">
    <property type="entry name" value="P-loop_NTPase"/>
</dbReference>
<evidence type="ECO:0000256" key="4">
    <source>
        <dbReference type="ARBA" id="ARBA00022840"/>
    </source>
</evidence>
<dbReference type="SUPFAM" id="SSF52540">
    <property type="entry name" value="P-loop containing nucleoside triphosphate hydrolases"/>
    <property type="match status" value="2"/>
</dbReference>
<evidence type="ECO:0000259" key="5">
    <source>
        <dbReference type="PROSITE" id="PS50893"/>
    </source>
</evidence>
<reference evidence="7" key="1">
    <citation type="journal article" date="2019" name="Int. J. Syst. Evol. Microbiol.">
        <title>The Global Catalogue of Microorganisms (GCM) 10K type strain sequencing project: providing services to taxonomists for standard genome sequencing and annotation.</title>
        <authorList>
            <consortium name="The Broad Institute Genomics Platform"/>
            <consortium name="The Broad Institute Genome Sequencing Center for Infectious Disease"/>
            <person name="Wu L."/>
            <person name="Ma J."/>
        </authorList>
    </citation>
    <scope>NUCLEOTIDE SEQUENCE [LARGE SCALE GENOMIC DNA]</scope>
    <source>
        <strain evidence="7">JCM 16544</strain>
    </source>
</reference>